<dbReference type="EMBL" id="JBFOLK010000012">
    <property type="protein sequence ID" value="KAL2470264.1"/>
    <property type="molecule type" value="Genomic_DNA"/>
</dbReference>
<gene>
    <name evidence="5" type="ORF">Adt_38400</name>
</gene>
<evidence type="ECO:0000259" key="4">
    <source>
        <dbReference type="PROSITE" id="PS50127"/>
    </source>
</evidence>
<dbReference type="CDD" id="cd23837">
    <property type="entry name" value="UBCc_UBE2O"/>
    <property type="match status" value="1"/>
</dbReference>
<comment type="caution">
    <text evidence="5">The sequence shown here is derived from an EMBL/GenBank/DDBJ whole genome shotgun (WGS) entry which is preliminary data.</text>
</comment>
<dbReference type="PANTHER" id="PTHR46116:SF19">
    <property type="entry name" value="UBIQUITIN-CONJUGATING ENZYME FAMILY PROTEIN"/>
    <property type="match status" value="1"/>
</dbReference>
<organism evidence="5 6">
    <name type="scientific">Abeliophyllum distichum</name>
    <dbReference type="NCBI Taxonomy" id="126358"/>
    <lineage>
        <taxon>Eukaryota</taxon>
        <taxon>Viridiplantae</taxon>
        <taxon>Streptophyta</taxon>
        <taxon>Embryophyta</taxon>
        <taxon>Tracheophyta</taxon>
        <taxon>Spermatophyta</taxon>
        <taxon>Magnoliopsida</taxon>
        <taxon>eudicotyledons</taxon>
        <taxon>Gunneridae</taxon>
        <taxon>Pentapetalae</taxon>
        <taxon>asterids</taxon>
        <taxon>lamiids</taxon>
        <taxon>Lamiales</taxon>
        <taxon>Oleaceae</taxon>
        <taxon>Forsythieae</taxon>
        <taxon>Abeliophyllum</taxon>
    </lineage>
</organism>
<dbReference type="GO" id="GO:0016740">
    <property type="term" value="F:transferase activity"/>
    <property type="evidence" value="ECO:0007669"/>
    <property type="project" value="UniProtKB-KW"/>
</dbReference>
<name>A0ABD1Q302_9LAMI</name>
<evidence type="ECO:0000256" key="2">
    <source>
        <dbReference type="ARBA" id="ARBA00022786"/>
    </source>
</evidence>
<dbReference type="SMART" id="SM00212">
    <property type="entry name" value="UBCc"/>
    <property type="match status" value="1"/>
</dbReference>
<evidence type="ECO:0000313" key="6">
    <source>
        <dbReference type="Proteomes" id="UP001604336"/>
    </source>
</evidence>
<keyword evidence="1" id="KW-0808">Transferase</keyword>
<keyword evidence="6" id="KW-1185">Reference proteome</keyword>
<dbReference type="InterPro" id="IPR000608">
    <property type="entry name" value="UBC"/>
</dbReference>
<evidence type="ECO:0000256" key="1">
    <source>
        <dbReference type="ARBA" id="ARBA00022679"/>
    </source>
</evidence>
<dbReference type="PANTHER" id="PTHR46116">
    <property type="entry name" value="(E3-INDEPENDENT) E2 UBIQUITIN-CONJUGATING ENZYME"/>
    <property type="match status" value="1"/>
</dbReference>
<dbReference type="Pfam" id="PF00179">
    <property type="entry name" value="UQ_con"/>
    <property type="match status" value="1"/>
</dbReference>
<accession>A0ABD1Q302</accession>
<dbReference type="AlphaFoldDB" id="A0ABD1Q302"/>
<dbReference type="SUPFAM" id="SSF54495">
    <property type="entry name" value="UBC-like"/>
    <property type="match status" value="1"/>
</dbReference>
<sequence length="318" mass="36245">MASASGEKHATNVEFKHFDVVSDESDHHYQNSNLSSMAKKFSNSDSSVYQKIMKEWRSLEKNLPESIYVQVYETRIDLLRAVIIGAEGTPYHNGLFFFDIVLPSDYPIKPPKVYYHAHGLRLNPNLYAGGKVCLSLINTWSGAKMEKWTQNSTILQLLVSIQGLVLNERPFFNEPGFEGLKNSKSAEWINKSVSYNVEVFILSCKTMVYIMRNPPKNFEIFVSQHFHKHADSILAAIQDYRVLVSSSSCKASFLFKSKLKHIHSELARAFGVVSELNSETDNGSQLSNREHKEKGHNVKKPKKGLMKKLVSIAKWIWK</sequence>
<dbReference type="PROSITE" id="PS50127">
    <property type="entry name" value="UBC_2"/>
    <property type="match status" value="1"/>
</dbReference>
<evidence type="ECO:0000256" key="3">
    <source>
        <dbReference type="SAM" id="MobiDB-lite"/>
    </source>
</evidence>
<proteinExistence type="predicted"/>
<dbReference type="Proteomes" id="UP001604336">
    <property type="component" value="Unassembled WGS sequence"/>
</dbReference>
<feature type="region of interest" description="Disordered" evidence="3">
    <location>
        <begin position="281"/>
        <end position="300"/>
    </location>
</feature>
<keyword evidence="2" id="KW-0833">Ubl conjugation pathway</keyword>
<protein>
    <submittedName>
        <fullName evidence="5">Ubiquitin-conjugating enzyme E2 25</fullName>
    </submittedName>
</protein>
<reference evidence="6" key="1">
    <citation type="submission" date="2024-07" db="EMBL/GenBank/DDBJ databases">
        <title>Two chromosome-level genome assemblies of Korean endemic species Abeliophyllum distichum and Forsythia ovata (Oleaceae).</title>
        <authorList>
            <person name="Jang H."/>
        </authorList>
    </citation>
    <scope>NUCLEOTIDE SEQUENCE [LARGE SCALE GENOMIC DNA]</scope>
</reference>
<feature type="domain" description="UBC core" evidence="4">
    <location>
        <begin position="47"/>
        <end position="208"/>
    </location>
</feature>
<dbReference type="InterPro" id="IPR016135">
    <property type="entry name" value="UBQ-conjugating_enzyme/RWD"/>
</dbReference>
<dbReference type="Gene3D" id="3.10.110.10">
    <property type="entry name" value="Ubiquitin Conjugating Enzyme"/>
    <property type="match status" value="1"/>
</dbReference>
<evidence type="ECO:0000313" key="5">
    <source>
        <dbReference type="EMBL" id="KAL2470264.1"/>
    </source>
</evidence>